<name>A0ABY6UD00_BIOOC</name>
<evidence type="ECO:0000313" key="1">
    <source>
        <dbReference type="EMBL" id="VUC28501.1"/>
    </source>
</evidence>
<dbReference type="Gene3D" id="3.90.640.10">
    <property type="entry name" value="Actin, Chain A, domain 4"/>
    <property type="match status" value="1"/>
</dbReference>
<comment type="caution">
    <text evidence="1">The sequence shown here is derived from an EMBL/GenBank/DDBJ whole genome shotgun (WGS) entry which is preliminary data.</text>
</comment>
<dbReference type="SUPFAM" id="SSF53067">
    <property type="entry name" value="Actin-like ATPase domain"/>
    <property type="match status" value="1"/>
</dbReference>
<evidence type="ECO:0000313" key="2">
    <source>
        <dbReference type="Proteomes" id="UP000766486"/>
    </source>
</evidence>
<dbReference type="EMBL" id="CABFNS010000786">
    <property type="protein sequence ID" value="VUC28501.1"/>
    <property type="molecule type" value="Genomic_DNA"/>
</dbReference>
<evidence type="ECO:0008006" key="3">
    <source>
        <dbReference type="Google" id="ProtNLM"/>
    </source>
</evidence>
<gene>
    <name evidence="1" type="ORF">CLO192961_LOCUS238941</name>
</gene>
<dbReference type="Gene3D" id="3.30.420.40">
    <property type="match status" value="2"/>
</dbReference>
<reference evidence="1 2" key="1">
    <citation type="submission" date="2019-06" db="EMBL/GenBank/DDBJ databases">
        <authorList>
            <person name="Broberg M."/>
        </authorList>
    </citation>
    <scope>NUCLEOTIDE SEQUENCE [LARGE SCALE GENOMIC DNA]</scope>
</reference>
<dbReference type="CDD" id="cd10170">
    <property type="entry name" value="ASKHA_NBD_HSP70"/>
    <property type="match status" value="1"/>
</dbReference>
<organism evidence="1 2">
    <name type="scientific">Bionectria ochroleuca</name>
    <name type="common">Gliocladium roseum</name>
    <dbReference type="NCBI Taxonomy" id="29856"/>
    <lineage>
        <taxon>Eukaryota</taxon>
        <taxon>Fungi</taxon>
        <taxon>Dikarya</taxon>
        <taxon>Ascomycota</taxon>
        <taxon>Pezizomycotina</taxon>
        <taxon>Sordariomycetes</taxon>
        <taxon>Hypocreomycetidae</taxon>
        <taxon>Hypocreales</taxon>
        <taxon>Bionectriaceae</taxon>
        <taxon>Clonostachys</taxon>
    </lineage>
</organism>
<proteinExistence type="predicted"/>
<protein>
    <recommendedName>
        <fullName evidence="3">Actin-like ATPase domain-containing protein</fullName>
    </recommendedName>
</protein>
<sequence>MAQTCSCAPSAPLTFFIGLDVGVTYSGAYGVLVEHCKEHKVFNVLGHVEVEKFPTLLSRDGLTEVKFLPPKAEVNPDDEILSYFKMGVMDLNDPIFSQADDEVVQGLKDCWKKQPTYVVAPKAFSIFLHGLYHHVIRRSEIVFAAMAHAHVPVKIIATFPACWGQALHRPSIQTAFYTEGAYGVNDMTLEEEHVAALRGLMQSEPDTIQSLRDAKETAIICDIGGLTTDAVVHRFCPIVGASTSPRVWISCLNGGCLIDEEFSKELDREIERHIPEPYRLAHADEMREFKHSFMTQWREKDKLNYDPANYGDSLDFKIREWTLTIQHATFIRLFDQLLEHVVAIIKEAYDKECDLPVKAPTKVILVGGLSRCKYLVSALTEQVAKWGMEICHAPSRSRWNIVALGASYHQQP</sequence>
<keyword evidence="2" id="KW-1185">Reference proteome</keyword>
<dbReference type="PANTHER" id="PTHR42749:SF1">
    <property type="entry name" value="CELL SHAPE-DETERMINING PROTEIN MREB"/>
    <property type="match status" value="1"/>
</dbReference>
<dbReference type="Proteomes" id="UP000766486">
    <property type="component" value="Unassembled WGS sequence"/>
</dbReference>
<dbReference type="PANTHER" id="PTHR42749">
    <property type="entry name" value="CELL SHAPE-DETERMINING PROTEIN MREB"/>
    <property type="match status" value="1"/>
</dbReference>
<dbReference type="InterPro" id="IPR043129">
    <property type="entry name" value="ATPase_NBD"/>
</dbReference>
<accession>A0ABY6UD00</accession>